<gene>
    <name evidence="2" type="ORF">FPHYL_635</name>
</gene>
<comment type="caution">
    <text evidence="2">The sequence shown here is derived from an EMBL/GenBank/DDBJ whole genome shotgun (WGS) entry which is preliminary data.</text>
</comment>
<proteinExistence type="predicted"/>
<feature type="region of interest" description="Disordered" evidence="1">
    <location>
        <begin position="101"/>
        <end position="154"/>
    </location>
</feature>
<dbReference type="AlphaFoldDB" id="A0A8H5NMK6"/>
<name>A0A8H5NMK6_9HYPO</name>
<sequence length="171" mass="19373">MSSPVPMPTARQAELQDRFTQYLRLEREVHPLEVLKAAKALVKEEGLNPYHAAQLHMKLSDVPEIGLYHTTEGVKILTQLRETDDSRNITEQLQEATKIMLKKQKEEKTRMDGTNGMGIETEEPSPLEPSPPGFDYPVKKGRTAGSGGEEEDMEKKLVEDLYDDTWTFLTS</sequence>
<keyword evidence="3" id="KW-1185">Reference proteome</keyword>
<protein>
    <submittedName>
        <fullName evidence="2">Uncharacterized protein</fullName>
    </submittedName>
</protein>
<organism evidence="2 3">
    <name type="scientific">Fusarium phyllophilum</name>
    <dbReference type="NCBI Taxonomy" id="47803"/>
    <lineage>
        <taxon>Eukaryota</taxon>
        <taxon>Fungi</taxon>
        <taxon>Dikarya</taxon>
        <taxon>Ascomycota</taxon>
        <taxon>Pezizomycotina</taxon>
        <taxon>Sordariomycetes</taxon>
        <taxon>Hypocreomycetidae</taxon>
        <taxon>Hypocreales</taxon>
        <taxon>Nectriaceae</taxon>
        <taxon>Fusarium</taxon>
        <taxon>Fusarium fujikuroi species complex</taxon>
    </lineage>
</organism>
<evidence type="ECO:0000256" key="1">
    <source>
        <dbReference type="SAM" id="MobiDB-lite"/>
    </source>
</evidence>
<reference evidence="2 3" key="1">
    <citation type="submission" date="2020-05" db="EMBL/GenBank/DDBJ databases">
        <title>Identification and distribution of gene clusters putatively required for synthesis of sphingolipid metabolism inhibitors in phylogenetically diverse species of the filamentous fungus Fusarium.</title>
        <authorList>
            <person name="Kim H.-S."/>
            <person name="Busman M."/>
            <person name="Brown D.W."/>
            <person name="Divon H."/>
            <person name="Uhlig S."/>
            <person name="Proctor R.H."/>
        </authorList>
    </citation>
    <scope>NUCLEOTIDE SEQUENCE [LARGE SCALE GENOMIC DNA]</scope>
    <source>
        <strain evidence="2 3">NRRL 13617</strain>
    </source>
</reference>
<dbReference type="EMBL" id="JAAOAQ010000017">
    <property type="protein sequence ID" value="KAF5571119.1"/>
    <property type="molecule type" value="Genomic_DNA"/>
</dbReference>
<evidence type="ECO:0000313" key="3">
    <source>
        <dbReference type="Proteomes" id="UP000582016"/>
    </source>
</evidence>
<dbReference type="Proteomes" id="UP000582016">
    <property type="component" value="Unassembled WGS sequence"/>
</dbReference>
<dbReference type="OrthoDB" id="5053758at2759"/>
<accession>A0A8H5NMK6</accession>
<evidence type="ECO:0000313" key="2">
    <source>
        <dbReference type="EMBL" id="KAF5571119.1"/>
    </source>
</evidence>